<dbReference type="InterPro" id="IPR009003">
    <property type="entry name" value="Peptidase_S1_PA"/>
</dbReference>
<evidence type="ECO:0000313" key="10">
    <source>
        <dbReference type="EMBL" id="CAG9858888.1"/>
    </source>
</evidence>
<evidence type="ECO:0000313" key="11">
    <source>
        <dbReference type="Proteomes" id="UP001153712"/>
    </source>
</evidence>
<evidence type="ECO:0000256" key="1">
    <source>
        <dbReference type="ARBA" id="ARBA00004239"/>
    </source>
</evidence>
<dbReference type="SUPFAM" id="SSF50494">
    <property type="entry name" value="Trypsin-like serine proteases"/>
    <property type="match status" value="1"/>
</dbReference>
<protein>
    <recommendedName>
        <fullName evidence="9">Peptidase S1 domain-containing protein</fullName>
    </recommendedName>
</protein>
<dbReference type="PRINTS" id="PR00722">
    <property type="entry name" value="CHYMOTRYPSIN"/>
</dbReference>
<accession>A0A9N9TN79</accession>
<evidence type="ECO:0000256" key="4">
    <source>
        <dbReference type="ARBA" id="ARBA00022801"/>
    </source>
</evidence>
<evidence type="ECO:0000256" key="8">
    <source>
        <dbReference type="SAM" id="SignalP"/>
    </source>
</evidence>
<dbReference type="InterPro" id="IPR050430">
    <property type="entry name" value="Peptidase_S1"/>
</dbReference>
<evidence type="ECO:0000259" key="9">
    <source>
        <dbReference type="PROSITE" id="PS50240"/>
    </source>
</evidence>
<dbReference type="PANTHER" id="PTHR24276:SF91">
    <property type="entry name" value="AT26814P-RELATED"/>
    <property type="match status" value="1"/>
</dbReference>
<dbReference type="InterPro" id="IPR043504">
    <property type="entry name" value="Peptidase_S1_PA_chymotrypsin"/>
</dbReference>
<dbReference type="GO" id="GO:0005576">
    <property type="term" value="C:extracellular region"/>
    <property type="evidence" value="ECO:0007669"/>
    <property type="project" value="UniProtKB-SubCell"/>
</dbReference>
<dbReference type="PANTHER" id="PTHR24276">
    <property type="entry name" value="POLYSERASE-RELATED"/>
    <property type="match status" value="1"/>
</dbReference>
<comment type="subcellular location">
    <subcellularLocation>
        <location evidence="1">Secreted</location>
        <location evidence="1">Extracellular space</location>
    </subcellularLocation>
</comment>
<sequence>MFKFVAILVFLVAVSANKQTPFVHPNARNANLLASRLTIINGKTAAPHQFPYQVGIYVTTPNYIDFCGGSLISSNYVLTAAHCLESATNVKLIFGAQNITDPSESTQVQLKSESFVVHEGWNPKTYSNDIALIKLPTPVKETNAIKIVSLARGERTYSHEQGAVAGWGISRRNQKGVTPILQYITPYILSNRDCKNIDQNYAAVITDLLLCISPGYSKLSTCQGDSGGPLAVNGIQVGLVSFGATDCLSGKPSVFTRINKYESWISKNSDVHFLD</sequence>
<evidence type="ECO:0000256" key="2">
    <source>
        <dbReference type="ARBA" id="ARBA00007664"/>
    </source>
</evidence>
<reference evidence="10" key="1">
    <citation type="submission" date="2022-01" db="EMBL/GenBank/DDBJ databases">
        <authorList>
            <person name="King R."/>
        </authorList>
    </citation>
    <scope>NUCLEOTIDE SEQUENCE</scope>
</reference>
<keyword evidence="8" id="KW-0732">Signal</keyword>
<feature type="signal peptide" evidence="8">
    <location>
        <begin position="1"/>
        <end position="16"/>
    </location>
</feature>
<evidence type="ECO:0000256" key="7">
    <source>
        <dbReference type="RuleBase" id="RU363034"/>
    </source>
</evidence>
<evidence type="ECO:0000256" key="3">
    <source>
        <dbReference type="ARBA" id="ARBA00022670"/>
    </source>
</evidence>
<dbReference type="PROSITE" id="PS00134">
    <property type="entry name" value="TRYPSIN_HIS"/>
    <property type="match status" value="1"/>
</dbReference>
<dbReference type="CDD" id="cd00190">
    <property type="entry name" value="Tryp_SPc"/>
    <property type="match status" value="1"/>
</dbReference>
<dbReference type="Gene3D" id="2.40.10.10">
    <property type="entry name" value="Trypsin-like serine proteases"/>
    <property type="match status" value="1"/>
</dbReference>
<keyword evidence="11" id="KW-1185">Reference proteome</keyword>
<organism evidence="10 11">
    <name type="scientific">Phyllotreta striolata</name>
    <name type="common">Striped flea beetle</name>
    <name type="synonym">Crioceris striolata</name>
    <dbReference type="NCBI Taxonomy" id="444603"/>
    <lineage>
        <taxon>Eukaryota</taxon>
        <taxon>Metazoa</taxon>
        <taxon>Ecdysozoa</taxon>
        <taxon>Arthropoda</taxon>
        <taxon>Hexapoda</taxon>
        <taxon>Insecta</taxon>
        <taxon>Pterygota</taxon>
        <taxon>Neoptera</taxon>
        <taxon>Endopterygota</taxon>
        <taxon>Coleoptera</taxon>
        <taxon>Polyphaga</taxon>
        <taxon>Cucujiformia</taxon>
        <taxon>Chrysomeloidea</taxon>
        <taxon>Chrysomelidae</taxon>
        <taxon>Galerucinae</taxon>
        <taxon>Alticini</taxon>
        <taxon>Phyllotreta</taxon>
    </lineage>
</organism>
<dbReference type="InterPro" id="IPR001254">
    <property type="entry name" value="Trypsin_dom"/>
</dbReference>
<keyword evidence="4 7" id="KW-0378">Hydrolase</keyword>
<evidence type="ECO:0000256" key="6">
    <source>
        <dbReference type="ARBA" id="ARBA00023157"/>
    </source>
</evidence>
<comment type="similarity">
    <text evidence="2">Belongs to the peptidase S1 family.</text>
</comment>
<dbReference type="EMBL" id="OU900095">
    <property type="protein sequence ID" value="CAG9858888.1"/>
    <property type="molecule type" value="Genomic_DNA"/>
</dbReference>
<dbReference type="SMART" id="SM00020">
    <property type="entry name" value="Tryp_SPc"/>
    <property type="match status" value="1"/>
</dbReference>
<dbReference type="PROSITE" id="PS50240">
    <property type="entry name" value="TRYPSIN_DOM"/>
    <property type="match status" value="1"/>
</dbReference>
<keyword evidence="5 7" id="KW-0720">Serine protease</keyword>
<dbReference type="Pfam" id="PF00089">
    <property type="entry name" value="Trypsin"/>
    <property type="match status" value="1"/>
</dbReference>
<dbReference type="InterPro" id="IPR033116">
    <property type="entry name" value="TRYPSIN_SER"/>
</dbReference>
<dbReference type="FunFam" id="2.40.10.10:FF:000068">
    <property type="entry name" value="transmembrane protease serine 2"/>
    <property type="match status" value="1"/>
</dbReference>
<name>A0A9N9TN79_PHYSR</name>
<keyword evidence="3 7" id="KW-0645">Protease</keyword>
<dbReference type="PROSITE" id="PS00135">
    <property type="entry name" value="TRYPSIN_SER"/>
    <property type="match status" value="1"/>
</dbReference>
<gene>
    <name evidence="10" type="ORF">PHYEVI_LOCUS5275</name>
</gene>
<dbReference type="InterPro" id="IPR001314">
    <property type="entry name" value="Peptidase_S1A"/>
</dbReference>
<dbReference type="GO" id="GO:0004252">
    <property type="term" value="F:serine-type endopeptidase activity"/>
    <property type="evidence" value="ECO:0007669"/>
    <property type="project" value="InterPro"/>
</dbReference>
<feature type="chain" id="PRO_5040208372" description="Peptidase S1 domain-containing protein" evidence="8">
    <location>
        <begin position="17"/>
        <end position="275"/>
    </location>
</feature>
<keyword evidence="6" id="KW-1015">Disulfide bond</keyword>
<feature type="domain" description="Peptidase S1" evidence="9">
    <location>
        <begin position="39"/>
        <end position="270"/>
    </location>
</feature>
<dbReference type="InterPro" id="IPR018114">
    <property type="entry name" value="TRYPSIN_HIS"/>
</dbReference>
<proteinExistence type="inferred from homology"/>
<dbReference type="AlphaFoldDB" id="A0A9N9TN79"/>
<dbReference type="OrthoDB" id="5565075at2759"/>
<dbReference type="FunFam" id="2.40.10.10:FF:000036">
    <property type="entry name" value="Trypsin beta"/>
    <property type="match status" value="1"/>
</dbReference>
<evidence type="ECO:0000256" key="5">
    <source>
        <dbReference type="ARBA" id="ARBA00022825"/>
    </source>
</evidence>
<dbReference type="GO" id="GO:0006508">
    <property type="term" value="P:proteolysis"/>
    <property type="evidence" value="ECO:0007669"/>
    <property type="project" value="UniProtKB-KW"/>
</dbReference>
<dbReference type="Proteomes" id="UP001153712">
    <property type="component" value="Chromosome 2"/>
</dbReference>